<comment type="caution">
    <text evidence="1">The sequence shown here is derived from an EMBL/GenBank/DDBJ whole genome shotgun (WGS) entry which is preliminary data.</text>
</comment>
<dbReference type="InterPro" id="IPR021247">
    <property type="entry name" value="DUF2785"/>
</dbReference>
<reference evidence="1" key="1">
    <citation type="submission" date="2019-10" db="EMBL/GenBank/DDBJ databases">
        <title>Malate fermentation in French cider.</title>
        <authorList>
            <person name="Cousin F.J."/>
            <person name="Medina Fernandez S."/>
            <person name="Misery B."/>
            <person name="Laplace J.-M."/>
            <person name="Cretenet M."/>
        </authorList>
    </citation>
    <scope>NUCLEOTIDE SEQUENCE</scope>
    <source>
        <strain evidence="1">UCMA15129</strain>
    </source>
</reference>
<evidence type="ECO:0000313" key="1">
    <source>
        <dbReference type="EMBL" id="MDV7715731.1"/>
    </source>
</evidence>
<dbReference type="Proteomes" id="UP001281024">
    <property type="component" value="Unassembled WGS sequence"/>
</dbReference>
<proteinExistence type="predicted"/>
<gene>
    <name evidence="1" type="ORF">GA838_08300</name>
</gene>
<dbReference type="RefSeq" id="WP_071435623.1">
    <property type="nucleotide sequence ID" value="NZ_MLON01000078.1"/>
</dbReference>
<dbReference type="Pfam" id="PF10978">
    <property type="entry name" value="DUF2785"/>
    <property type="match status" value="1"/>
</dbReference>
<name>A0A483BAI8_OENOE</name>
<organism evidence="1 2">
    <name type="scientific">Oenococcus oeni</name>
    <name type="common">Leuconostoc oenos</name>
    <dbReference type="NCBI Taxonomy" id="1247"/>
    <lineage>
        <taxon>Bacteria</taxon>
        <taxon>Bacillati</taxon>
        <taxon>Bacillota</taxon>
        <taxon>Bacilli</taxon>
        <taxon>Lactobacillales</taxon>
        <taxon>Lactobacillaceae</taxon>
        <taxon>Oenococcus</taxon>
    </lineage>
</organism>
<accession>A0A483BAI8</accession>
<evidence type="ECO:0000313" key="2">
    <source>
        <dbReference type="Proteomes" id="UP001281024"/>
    </source>
</evidence>
<protein>
    <submittedName>
        <fullName evidence="1">DUF2785 domain-containing protein</fullName>
    </submittedName>
</protein>
<sequence length="325" mass="36987">MIDDQITLVKNTVSQARDKLSSGKIYQSLNGQLENLVSRLSRRSKTIVKPVDDGDAALALMQKTAEKFIQVKKVLLTDDQLFEVLRQLASTNPAYRDRGAFYFLTDLISNKALSPEQMRWMANYLVADERLFGHILEPLNDGVFQRSFSLLVLGQLLSADVQIHFIDTQLRDRIINQVIAYSLLEHDGRGFVGEKGWAHAFTNIGNVWDLLCANPSVKRSDKILLLASLLVGYHNCPVPFVAGEDSRIVAYLANITNLNEIYEDYFLRVLKFWHQGLTAQMTVATEAGWNKIYNRNRLLQVLLLQKDSFPSSIIDYIQSTRDYLN</sequence>
<dbReference type="EMBL" id="WERV01000007">
    <property type="protein sequence ID" value="MDV7715731.1"/>
    <property type="molecule type" value="Genomic_DNA"/>
</dbReference>
<dbReference type="AlphaFoldDB" id="A0A483BAI8"/>